<dbReference type="OrthoDB" id="411372at2759"/>
<dbReference type="AlphaFoldDB" id="A0A2R6NWB8"/>
<comment type="caution">
    <text evidence="8">The sequence shown here is derived from an EMBL/GenBank/DDBJ whole genome shotgun (WGS) entry which is preliminary data.</text>
</comment>
<dbReference type="SUPFAM" id="SSF90229">
    <property type="entry name" value="CCCH zinc finger"/>
    <property type="match status" value="2"/>
</dbReference>
<dbReference type="SMART" id="SM00356">
    <property type="entry name" value="ZnF_C3H1"/>
    <property type="match status" value="2"/>
</dbReference>
<dbReference type="GO" id="GO:0003729">
    <property type="term" value="F:mRNA binding"/>
    <property type="evidence" value="ECO:0007669"/>
    <property type="project" value="InterPro"/>
</dbReference>
<dbReference type="InterPro" id="IPR036855">
    <property type="entry name" value="Znf_CCCH_sf"/>
</dbReference>
<feature type="region of interest" description="Disordered" evidence="6">
    <location>
        <begin position="73"/>
        <end position="114"/>
    </location>
</feature>
<keyword evidence="4 5" id="KW-0862">Zinc</keyword>
<dbReference type="InterPro" id="IPR000571">
    <property type="entry name" value="Znf_CCCH"/>
</dbReference>
<feature type="region of interest" description="Disordered" evidence="6">
    <location>
        <begin position="1"/>
        <end position="38"/>
    </location>
</feature>
<evidence type="ECO:0000259" key="7">
    <source>
        <dbReference type="PROSITE" id="PS50103"/>
    </source>
</evidence>
<proteinExistence type="predicted"/>
<accession>A0A2R6NWB8</accession>
<sequence>MASTLIVTEPPEIPVTETHRPETSFQYRQRSSSRNSGNSRGCFYRTKPCRFFHIAGFCIKGDRCNFIHEYDAPSTEPSRRNIVEPPADASDNQVKTNETAKVQSERSSRQVSPSLDLENKGNCNYYPITWRVIGGGVLMSGPREICEAFMAGHCSDGPDCRFSHPSAAEEDPVEVSTSPVDPYYGFLEIWSPTSPLYLNPLIPALHTPPSPILQSIKPLRRRRRMAKYLNINPLAPYLDNQRHHAPNILLDGHTLLPREPLREKYDQVSSLTSSTPSRSPSPVLAQPLEPNTKTLNVPTIARPVSTPPATTSSFVKVVRVSLNGICLTPRSLTFYEAFCSRDALMRSFMDNSR</sequence>
<evidence type="ECO:0000313" key="9">
    <source>
        <dbReference type="Proteomes" id="UP000186601"/>
    </source>
</evidence>
<dbReference type="EMBL" id="MLYV02000755">
    <property type="protein sequence ID" value="PSR78195.1"/>
    <property type="molecule type" value="Genomic_DNA"/>
</dbReference>
<feature type="compositionally biased region" description="Basic and acidic residues" evidence="6">
    <location>
        <begin position="73"/>
        <end position="82"/>
    </location>
</feature>
<evidence type="ECO:0000256" key="4">
    <source>
        <dbReference type="ARBA" id="ARBA00022833"/>
    </source>
</evidence>
<dbReference type="InterPro" id="IPR045877">
    <property type="entry name" value="ZFP36-like"/>
</dbReference>
<feature type="compositionally biased region" description="Low complexity" evidence="6">
    <location>
        <begin position="268"/>
        <end position="284"/>
    </location>
</feature>
<feature type="compositionally biased region" description="Polar residues" evidence="6">
    <location>
        <begin position="90"/>
        <end position="102"/>
    </location>
</feature>
<feature type="zinc finger region" description="C3H1-type" evidence="5">
    <location>
        <begin position="140"/>
        <end position="167"/>
    </location>
</feature>
<dbReference type="PANTHER" id="PTHR12547">
    <property type="entry name" value="CCCH ZINC FINGER/TIS11-RELATED"/>
    <property type="match status" value="1"/>
</dbReference>
<evidence type="ECO:0000256" key="1">
    <source>
        <dbReference type="ARBA" id="ARBA00022723"/>
    </source>
</evidence>
<keyword evidence="9" id="KW-1185">Reference proteome</keyword>
<dbReference type="GO" id="GO:0008270">
    <property type="term" value="F:zinc ion binding"/>
    <property type="evidence" value="ECO:0007669"/>
    <property type="project" value="UniProtKB-KW"/>
</dbReference>
<evidence type="ECO:0000256" key="3">
    <source>
        <dbReference type="ARBA" id="ARBA00022771"/>
    </source>
</evidence>
<feature type="domain" description="C3H1-type" evidence="7">
    <location>
        <begin position="140"/>
        <end position="167"/>
    </location>
</feature>
<evidence type="ECO:0000313" key="8">
    <source>
        <dbReference type="EMBL" id="PSR78195.1"/>
    </source>
</evidence>
<keyword evidence="3 5" id="KW-0863">Zinc-finger</keyword>
<dbReference type="Gene3D" id="4.10.1000.10">
    <property type="entry name" value="Zinc finger, CCCH-type"/>
    <property type="match status" value="2"/>
</dbReference>
<keyword evidence="1 5" id="KW-0479">Metal-binding</keyword>
<organism evidence="8 9">
    <name type="scientific">Hermanssonia centrifuga</name>
    <dbReference type="NCBI Taxonomy" id="98765"/>
    <lineage>
        <taxon>Eukaryota</taxon>
        <taxon>Fungi</taxon>
        <taxon>Dikarya</taxon>
        <taxon>Basidiomycota</taxon>
        <taxon>Agaricomycotina</taxon>
        <taxon>Agaricomycetes</taxon>
        <taxon>Polyporales</taxon>
        <taxon>Meruliaceae</taxon>
        <taxon>Hermanssonia</taxon>
    </lineage>
</organism>
<evidence type="ECO:0000256" key="6">
    <source>
        <dbReference type="SAM" id="MobiDB-lite"/>
    </source>
</evidence>
<feature type="region of interest" description="Disordered" evidence="6">
    <location>
        <begin position="267"/>
        <end position="291"/>
    </location>
</feature>
<name>A0A2R6NWB8_9APHY</name>
<gene>
    <name evidence="8" type="ORF">PHLCEN_2v7527</name>
</gene>
<evidence type="ECO:0000256" key="2">
    <source>
        <dbReference type="ARBA" id="ARBA00022737"/>
    </source>
</evidence>
<dbReference type="PROSITE" id="PS50103">
    <property type="entry name" value="ZF_C3H1"/>
    <property type="match status" value="2"/>
</dbReference>
<dbReference type="Proteomes" id="UP000186601">
    <property type="component" value="Unassembled WGS sequence"/>
</dbReference>
<protein>
    <recommendedName>
        <fullName evidence="7">C3H1-type domain-containing protein</fullName>
    </recommendedName>
</protein>
<feature type="zinc finger region" description="C3H1-type" evidence="5">
    <location>
        <begin position="43"/>
        <end position="71"/>
    </location>
</feature>
<dbReference type="Pfam" id="PF00642">
    <property type="entry name" value="zf-CCCH"/>
    <property type="match status" value="2"/>
</dbReference>
<keyword evidence="2" id="KW-0677">Repeat</keyword>
<reference evidence="8 9" key="1">
    <citation type="submission" date="2018-02" db="EMBL/GenBank/DDBJ databases">
        <title>Genome sequence of the basidiomycete white-rot fungus Phlebia centrifuga.</title>
        <authorList>
            <person name="Granchi Z."/>
            <person name="Peng M."/>
            <person name="de Vries R.P."/>
            <person name="Hilden K."/>
            <person name="Makela M.R."/>
            <person name="Grigoriev I."/>
            <person name="Riley R."/>
        </authorList>
    </citation>
    <scope>NUCLEOTIDE SEQUENCE [LARGE SCALE GENOMIC DNA]</scope>
    <source>
        <strain evidence="8 9">FBCC195</strain>
    </source>
</reference>
<evidence type="ECO:0000256" key="5">
    <source>
        <dbReference type="PROSITE-ProRule" id="PRU00723"/>
    </source>
</evidence>
<dbReference type="PANTHER" id="PTHR12547:SF18">
    <property type="entry name" value="PROTEIN TIS11"/>
    <property type="match status" value="1"/>
</dbReference>
<dbReference type="STRING" id="98765.A0A2R6NWB8"/>
<feature type="domain" description="C3H1-type" evidence="7">
    <location>
        <begin position="43"/>
        <end position="71"/>
    </location>
</feature>